<protein>
    <submittedName>
        <fullName evidence="1">Uncharacterized protein</fullName>
    </submittedName>
</protein>
<reference evidence="1 2" key="1">
    <citation type="submission" date="2015-01" db="EMBL/GenBank/DDBJ databases">
        <title>Evolution of Trichinella species and genotypes.</title>
        <authorList>
            <person name="Korhonen P.K."/>
            <person name="Edoardo P."/>
            <person name="Giuseppe L.R."/>
            <person name="Gasser R.B."/>
        </authorList>
    </citation>
    <scope>NUCLEOTIDE SEQUENCE [LARGE SCALE GENOMIC DNA]</scope>
    <source>
        <strain evidence="1">ISS3</strain>
    </source>
</reference>
<dbReference type="AlphaFoldDB" id="A0A0V1BJ86"/>
<comment type="caution">
    <text evidence="1">The sequence shown here is derived from an EMBL/GenBank/DDBJ whole genome shotgun (WGS) entry which is preliminary data.</text>
</comment>
<accession>A0A0V1BJ86</accession>
<evidence type="ECO:0000313" key="2">
    <source>
        <dbReference type="Proteomes" id="UP000054776"/>
    </source>
</evidence>
<organism evidence="1 2">
    <name type="scientific">Trichinella spiralis</name>
    <name type="common">Trichina worm</name>
    <dbReference type="NCBI Taxonomy" id="6334"/>
    <lineage>
        <taxon>Eukaryota</taxon>
        <taxon>Metazoa</taxon>
        <taxon>Ecdysozoa</taxon>
        <taxon>Nematoda</taxon>
        <taxon>Enoplea</taxon>
        <taxon>Dorylaimia</taxon>
        <taxon>Trichinellida</taxon>
        <taxon>Trichinellidae</taxon>
        <taxon>Trichinella</taxon>
    </lineage>
</organism>
<dbReference type="InParanoid" id="A0A0V1BJ86"/>
<dbReference type="Proteomes" id="UP000054776">
    <property type="component" value="Unassembled WGS sequence"/>
</dbReference>
<keyword evidence="2" id="KW-1185">Reference proteome</keyword>
<dbReference type="EMBL" id="JYDH01000040">
    <property type="protein sequence ID" value="KRY36760.1"/>
    <property type="molecule type" value="Genomic_DNA"/>
</dbReference>
<evidence type="ECO:0000313" key="1">
    <source>
        <dbReference type="EMBL" id="KRY36760.1"/>
    </source>
</evidence>
<name>A0A0V1BJ86_TRISP</name>
<proteinExistence type="predicted"/>
<gene>
    <name evidence="1" type="ORF">T01_3387</name>
</gene>
<sequence>MKSNQFFDVGPRIFSRTSLFNVAVLPGGAGWFLATTEMPCNIIIRQSTSPLIAAFQSNHIGHNTSFSSHAENYQAQEGPDTTHNRLRDVRVSSIPYCVGYAGSAVSEQIQTETDAIQLLMIYNRRMKRLDSSVFIKHVH</sequence>